<organism evidence="2 3">
    <name type="scientific">Schizopora paradoxa</name>
    <dbReference type="NCBI Taxonomy" id="27342"/>
    <lineage>
        <taxon>Eukaryota</taxon>
        <taxon>Fungi</taxon>
        <taxon>Dikarya</taxon>
        <taxon>Basidiomycota</taxon>
        <taxon>Agaricomycotina</taxon>
        <taxon>Agaricomycetes</taxon>
        <taxon>Hymenochaetales</taxon>
        <taxon>Schizoporaceae</taxon>
        <taxon>Schizopora</taxon>
    </lineage>
</organism>
<feature type="compositionally biased region" description="Basic and acidic residues" evidence="1">
    <location>
        <begin position="559"/>
        <end position="590"/>
    </location>
</feature>
<feature type="region of interest" description="Disordered" evidence="1">
    <location>
        <begin position="122"/>
        <end position="229"/>
    </location>
</feature>
<feature type="compositionally biased region" description="Polar residues" evidence="1">
    <location>
        <begin position="504"/>
        <end position="516"/>
    </location>
</feature>
<evidence type="ECO:0000313" key="3">
    <source>
        <dbReference type="Proteomes" id="UP000053477"/>
    </source>
</evidence>
<accession>A0A0H2SQZ7</accession>
<evidence type="ECO:0000313" key="2">
    <source>
        <dbReference type="EMBL" id="KLO19481.1"/>
    </source>
</evidence>
<feature type="compositionally biased region" description="Low complexity" evidence="1">
    <location>
        <begin position="865"/>
        <end position="888"/>
    </location>
</feature>
<feature type="compositionally biased region" description="Polar residues" evidence="1">
    <location>
        <begin position="1156"/>
        <end position="1189"/>
    </location>
</feature>
<feature type="compositionally biased region" description="Low complexity" evidence="1">
    <location>
        <begin position="218"/>
        <end position="229"/>
    </location>
</feature>
<feature type="region of interest" description="Disordered" evidence="1">
    <location>
        <begin position="1128"/>
        <end position="1203"/>
    </location>
</feature>
<dbReference type="Proteomes" id="UP000053477">
    <property type="component" value="Unassembled WGS sequence"/>
</dbReference>
<dbReference type="OrthoDB" id="28208at2759"/>
<proteinExistence type="predicted"/>
<feature type="region of interest" description="Disordered" evidence="1">
    <location>
        <begin position="971"/>
        <end position="1007"/>
    </location>
</feature>
<sequence length="1237" mass="134458">MATYAYQTPFSTSPTNINDQYALPGYPAYNVVQPSLDYKPAFIDDVHEFREKTRLDERKVDLRGNMDNSPDVDVPVGESATALSIQQPQRVTTDTQNSFGDGSAQLGGQVTDILIDDNEIRMPFSSSPVDDQARGGSPSSSLPPPPQLQPSPRAVTTAGMSSSPRPLPTYHVDPRPISTAPGSPGEVGVAISSNTRAQAQHPTYITPPSSPKPMRTMAVSSTATSPGASAPMVYSPSYPSSPAPLTPEPAKEFGNISPKNRADMVTSPSPYISGAPLQQQQQYQQQIRASASSPVFIPDNFQPQYQNDYRGLPGLGNMNGVGVGREICIECAMRDQDMADVDVTSPGVWERESDVFYRDLCAAEEMLQAQGHSSHSGEASREGEGEEDAIYSTTASASASGIWSRPGERPRVRGNRLTEANVKLWLTMNPREPQARQQTLDLYVKTQRSLLEAEALARARALQESRAIDSKVRDTYDHLRRSTGEVCEDEMQQAQHRLRPSASGKGQSPRRSTISGGTPIVVSPNNGGSLPLGTPNGHGRHQSAGTREVTLLENGMIVEHVDVRREEKERRREEKRERKLEERRERERVRKTERASVAGFGPGMGSMGGLSDVQAMDSGYYTNASTSDRERDGGLPSSRYSVSQLSTRAMSVPMPISPPPSSAPSMRPANTRLQSQVSLADTQSIVSSISGGAGLNNGNISARRSRFFAFRNWSEAWRSRESFATGATGGVSGSMIDMHLALENEKHRPMTADFGNNVPSVVVNGDAQQLPWPRRSVSDNLLSTPMDAVPDKSTKKRKGLAKLWKIVTGQGTHHKNRSKGSEALQQMQEVQPIPRSEDDFPLAPPPPLSYLVNRSSAAPRERTLSASTSTARRVSTSSPSVASGGSTALPTPTSIRDLWREQEAAMDTSMTSTGKPYDVLPVHVEESNNGYQEGLISPDPDFARTVHPAASAPDMRQRHQDMPSFVHPPLPGATPAQIPGSPRPISVYSLHKSLPPLPGREDQQDQNTMPAIIEPVRPRTMYDMASGTSMNQEDEWDGTIRPPDPSFRREERRQSFGGTSSRPEIPANARSLPLNSAHMKGPSDRLYNPYDEMGSPARALGQLEAADRSSLTLPKRRSRFGLSSLLEKFSGSGHSSKEARRSLAPTPSSLGGYDISSGTASSRPSESDLNMDGSFNTEHGYNTTGGRPTSSRSRHGARASRMSVASRKAIEELVDQDPDFVAYRYPSADQNISLIAQ</sequence>
<feature type="compositionally biased region" description="Polar residues" evidence="1">
    <location>
        <begin position="191"/>
        <end position="207"/>
    </location>
</feature>
<protein>
    <submittedName>
        <fullName evidence="2">Uncharacterized protein</fullName>
    </submittedName>
</protein>
<feature type="region of interest" description="Disordered" evidence="1">
    <location>
        <begin position="810"/>
        <end position="894"/>
    </location>
</feature>
<keyword evidence="3" id="KW-1185">Reference proteome</keyword>
<gene>
    <name evidence="2" type="ORF">SCHPADRAFT_924409</name>
</gene>
<dbReference type="InParanoid" id="A0A0H2SQZ7"/>
<feature type="region of interest" description="Disordered" evidence="1">
    <location>
        <begin position="84"/>
        <end position="108"/>
    </location>
</feature>
<feature type="region of interest" description="Disordered" evidence="1">
    <location>
        <begin position="485"/>
        <end position="590"/>
    </location>
</feature>
<dbReference type="AlphaFoldDB" id="A0A0H2SQZ7"/>
<feature type="region of interest" description="Disordered" evidence="1">
    <location>
        <begin position="1028"/>
        <end position="1093"/>
    </location>
</feature>
<dbReference type="EMBL" id="KQ085886">
    <property type="protein sequence ID" value="KLO19481.1"/>
    <property type="molecule type" value="Genomic_DNA"/>
</dbReference>
<name>A0A0H2SQZ7_9AGAM</name>
<feature type="compositionally biased region" description="Polar residues" evidence="1">
    <location>
        <begin position="84"/>
        <end position="100"/>
    </location>
</feature>
<evidence type="ECO:0000256" key="1">
    <source>
        <dbReference type="SAM" id="MobiDB-lite"/>
    </source>
</evidence>
<dbReference type="STRING" id="27342.A0A0H2SQZ7"/>
<feature type="region of interest" description="Disordered" evidence="1">
    <location>
        <begin position="368"/>
        <end position="389"/>
    </location>
</feature>
<reference evidence="2 3" key="1">
    <citation type="submission" date="2015-04" db="EMBL/GenBank/DDBJ databases">
        <title>Complete genome sequence of Schizopora paradoxa KUC8140, a cosmopolitan wood degrader in East Asia.</title>
        <authorList>
            <consortium name="DOE Joint Genome Institute"/>
            <person name="Min B."/>
            <person name="Park H."/>
            <person name="Jang Y."/>
            <person name="Kim J.-J."/>
            <person name="Kim K.H."/>
            <person name="Pangilinan J."/>
            <person name="Lipzen A."/>
            <person name="Riley R."/>
            <person name="Grigoriev I.V."/>
            <person name="Spatafora J.W."/>
            <person name="Choi I.-G."/>
        </authorList>
    </citation>
    <scope>NUCLEOTIDE SEQUENCE [LARGE SCALE GENOMIC DNA]</scope>
    <source>
        <strain evidence="2 3">KUC8140</strain>
    </source>
</reference>